<dbReference type="GO" id="GO:0005546">
    <property type="term" value="F:phosphatidylinositol-4,5-bisphosphate binding"/>
    <property type="evidence" value="ECO:0007669"/>
    <property type="project" value="InterPro"/>
</dbReference>
<organism evidence="6 7">
    <name type="scientific">Acrodontium crateriforme</name>
    <dbReference type="NCBI Taxonomy" id="150365"/>
    <lineage>
        <taxon>Eukaryota</taxon>
        <taxon>Fungi</taxon>
        <taxon>Dikarya</taxon>
        <taxon>Ascomycota</taxon>
        <taxon>Pezizomycotina</taxon>
        <taxon>Dothideomycetes</taxon>
        <taxon>Dothideomycetidae</taxon>
        <taxon>Mycosphaerellales</taxon>
        <taxon>Teratosphaeriaceae</taxon>
        <taxon>Acrodontium</taxon>
    </lineage>
</organism>
<dbReference type="InterPro" id="IPR016159">
    <property type="entry name" value="Cullin_repeat-like_dom_sf"/>
</dbReference>
<dbReference type="Proteomes" id="UP001303373">
    <property type="component" value="Chromosome 1"/>
</dbReference>
<dbReference type="AlphaFoldDB" id="A0AAQ3LXN6"/>
<comment type="function">
    <text evidence="4">Involved in the secretory pathway as part of the exocyst complex which tethers secretory vesicles to the sites of exocytosis. Also plays a role in the assembly of the exocyst.</text>
</comment>
<sequence>MLAPRRAAYAEEAAEVEVLQANLEKMKSLTKKIQSSVARLDVSGRTVQDAIGPIYGNTQRLQITTGNVDKILAAIEKAKQPLDMRNREERILRNRPDKGNLSEYIGSIDRTNQALRDLRASNMRSNQAAISELNGLLTVGTQNLEDIFRSSLRQDSQPIEPVKQITTGKEFPRLSQEKSAELRTINIHISNYAAQSGQSDSLTPSAKAYAQERGQYITMSLQNLSTSTITTARKVNAGSVYRQGSNAIASYAQALEGMYTAEYDNICLIFSREEWGPVLLATCQSSLSAFATTIKELDTHVRSNLITDCYLAYEVIDVVSNTSFQLEERTGELKHPLSDALKPIRETAKSSLSTLLADTRSKSQSVTSLLPDGNALPLTTDVMTRLQLMTAYLPPLTSIMRSLGDGGWAAPNNQASGASIPTLKSFDVGADGQQLFSHYCMDTIEALLNGLEACGRRLLKGRSLQGVFLANNLAVVERMIKSSELDPLLSASQSKLEAWKKKAEQMYLDSWKEPSLHLLDVQYTNKQPRPPSSGHAVDSAAVLKSLSSKDKDVIKEKFKNFNVSFDDLVLKHKTYKMEADVRRQFGHHVQTFIEPLYSRFWERYHEIDKGKGKYVKYDKAQLSAVLASLA</sequence>
<feature type="domain" description="Exocyst complex subunit Exo70 C-terminal" evidence="5">
    <location>
        <begin position="245"/>
        <end position="627"/>
    </location>
</feature>
<accession>A0AAQ3LXN6</accession>
<name>A0AAQ3LXN6_9PEZI</name>
<keyword evidence="4" id="KW-0653">Protein transport</keyword>
<dbReference type="PANTHER" id="PTHR12542:SF41">
    <property type="entry name" value="EXOCYST COMPLEX COMPONENT 7"/>
    <property type="match status" value="1"/>
</dbReference>
<dbReference type="EMBL" id="CP138580">
    <property type="protein sequence ID" value="WPG97896.1"/>
    <property type="molecule type" value="Genomic_DNA"/>
</dbReference>
<dbReference type="PANTHER" id="PTHR12542">
    <property type="entry name" value="EXOCYST COMPLEX PROTEIN EXO70"/>
    <property type="match status" value="1"/>
</dbReference>
<dbReference type="InterPro" id="IPR046364">
    <property type="entry name" value="Exo70_C"/>
</dbReference>
<comment type="similarity">
    <text evidence="1 4">Belongs to the EXO70 family.</text>
</comment>
<dbReference type="Gene3D" id="1.20.1280.170">
    <property type="entry name" value="Exocyst complex component Exo70"/>
    <property type="match status" value="1"/>
</dbReference>
<keyword evidence="7" id="KW-1185">Reference proteome</keyword>
<dbReference type="GO" id="GO:0015031">
    <property type="term" value="P:protein transport"/>
    <property type="evidence" value="ECO:0007669"/>
    <property type="project" value="UniProtKB-KW"/>
</dbReference>
<proteinExistence type="inferred from homology"/>
<evidence type="ECO:0000259" key="5">
    <source>
        <dbReference type="Pfam" id="PF03081"/>
    </source>
</evidence>
<keyword evidence="3 4" id="KW-0268">Exocytosis</keyword>
<reference evidence="6 7" key="1">
    <citation type="submission" date="2023-11" db="EMBL/GenBank/DDBJ databases">
        <title>An acidophilic fungus is an integral part of prey digestion in a carnivorous sundew plant.</title>
        <authorList>
            <person name="Tsai I.J."/>
        </authorList>
    </citation>
    <scope>NUCLEOTIDE SEQUENCE [LARGE SCALE GENOMIC DNA]</scope>
    <source>
        <strain evidence="6">169a</strain>
    </source>
</reference>
<dbReference type="GO" id="GO:0005935">
    <property type="term" value="C:cellular bud neck"/>
    <property type="evidence" value="ECO:0007669"/>
    <property type="project" value="UniProtKB-SubCell"/>
</dbReference>
<evidence type="ECO:0000256" key="3">
    <source>
        <dbReference type="ARBA" id="ARBA00022483"/>
    </source>
</evidence>
<evidence type="ECO:0000313" key="6">
    <source>
        <dbReference type="EMBL" id="WPG97896.1"/>
    </source>
</evidence>
<dbReference type="GO" id="GO:0006887">
    <property type="term" value="P:exocytosis"/>
    <property type="evidence" value="ECO:0007669"/>
    <property type="project" value="UniProtKB-KW"/>
</dbReference>
<protein>
    <recommendedName>
        <fullName evidence="4">Exocyst complex protein EXO70</fullName>
    </recommendedName>
</protein>
<comment type="subcellular location">
    <subcellularLocation>
        <location evidence="4">Bud</location>
    </subcellularLocation>
    <subcellularLocation>
        <location evidence="4">Bud neck</location>
    </subcellularLocation>
</comment>
<keyword evidence="2 4" id="KW-0813">Transport</keyword>
<evidence type="ECO:0000256" key="4">
    <source>
        <dbReference type="RuleBase" id="RU365026"/>
    </source>
</evidence>
<evidence type="ECO:0000313" key="7">
    <source>
        <dbReference type="Proteomes" id="UP001303373"/>
    </source>
</evidence>
<evidence type="ECO:0000256" key="1">
    <source>
        <dbReference type="ARBA" id="ARBA00006756"/>
    </source>
</evidence>
<dbReference type="Pfam" id="PF03081">
    <property type="entry name" value="Exo70_C"/>
    <property type="match status" value="1"/>
</dbReference>
<dbReference type="GO" id="GO:0000145">
    <property type="term" value="C:exocyst"/>
    <property type="evidence" value="ECO:0007669"/>
    <property type="project" value="InterPro"/>
</dbReference>
<dbReference type="InterPro" id="IPR004140">
    <property type="entry name" value="Exo70"/>
</dbReference>
<evidence type="ECO:0000256" key="2">
    <source>
        <dbReference type="ARBA" id="ARBA00022448"/>
    </source>
</evidence>
<gene>
    <name evidence="6" type="ORF">R9X50_00067800</name>
</gene>
<dbReference type="SUPFAM" id="SSF74788">
    <property type="entry name" value="Cullin repeat-like"/>
    <property type="match status" value="1"/>
</dbReference>
<dbReference type="Pfam" id="PF20669">
    <property type="entry name" value="Exo70_N"/>
    <property type="match status" value="1"/>
</dbReference>